<dbReference type="Proteomes" id="UP000296862">
    <property type="component" value="Chromosome"/>
</dbReference>
<proteinExistence type="predicted"/>
<sequence length="110" mass="12529">MKVEQKGHTTTIRNTQGSTAEFYQKLNHEYNSFKSQNLIVDLSHDKALTMDDVKLFTDLIKIHNKAKKSLVLVTNSVNFNAVPKSITLVPTILEAHDIIEMDEIERDLGF</sequence>
<gene>
    <name evidence="1" type="ORF">GS03_02217</name>
</gene>
<evidence type="ECO:0000313" key="2">
    <source>
        <dbReference type="Proteomes" id="UP000296862"/>
    </source>
</evidence>
<name>A0A4P7PUR6_9FLAO</name>
<dbReference type="KEGG" id="fsn:GS03_02217"/>
<keyword evidence="2" id="KW-1185">Reference proteome</keyword>
<accession>A0A4P7PUR6</accession>
<dbReference type="RefSeq" id="WP_136152598.1">
    <property type="nucleotide sequence ID" value="NZ_CP038810.1"/>
</dbReference>
<dbReference type="EMBL" id="CP038810">
    <property type="protein sequence ID" value="QBZ98707.1"/>
    <property type="molecule type" value="Genomic_DNA"/>
</dbReference>
<organism evidence="1 2">
    <name type="scientific">Flavobacterium sangjuense</name>
    <dbReference type="NCBI Taxonomy" id="2518177"/>
    <lineage>
        <taxon>Bacteria</taxon>
        <taxon>Pseudomonadati</taxon>
        <taxon>Bacteroidota</taxon>
        <taxon>Flavobacteriia</taxon>
        <taxon>Flavobacteriales</taxon>
        <taxon>Flavobacteriaceae</taxon>
        <taxon>Flavobacterium</taxon>
    </lineage>
</organism>
<reference evidence="1 2" key="1">
    <citation type="submission" date="2019-04" db="EMBL/GenBank/DDBJ databases">
        <title>Flavobacterium sp. GS03.</title>
        <authorList>
            <person name="Kim H."/>
        </authorList>
    </citation>
    <scope>NUCLEOTIDE SEQUENCE [LARGE SCALE GENOMIC DNA]</scope>
    <source>
        <strain evidence="1 2">GS03</strain>
    </source>
</reference>
<evidence type="ECO:0000313" key="1">
    <source>
        <dbReference type="EMBL" id="QBZ98707.1"/>
    </source>
</evidence>
<dbReference type="AlphaFoldDB" id="A0A4P7PUR6"/>
<dbReference type="OrthoDB" id="1442602at2"/>
<protein>
    <submittedName>
        <fullName evidence="1">Uncharacterized protein</fullName>
    </submittedName>
</protein>